<accession>A0A835RFE2</accession>
<name>A0A835RFE2_VANPL</name>
<evidence type="ECO:0000313" key="3">
    <source>
        <dbReference type="Proteomes" id="UP000639772"/>
    </source>
</evidence>
<protein>
    <submittedName>
        <fullName evidence="2">Uncharacterized protein</fullName>
    </submittedName>
</protein>
<proteinExistence type="predicted"/>
<dbReference type="AlphaFoldDB" id="A0A835RFE2"/>
<dbReference type="Proteomes" id="UP000639772">
    <property type="component" value="Chromosome 3"/>
</dbReference>
<reference evidence="2 3" key="1">
    <citation type="journal article" date="2020" name="Nat. Food">
        <title>A phased Vanilla planifolia genome enables genetic improvement of flavour and production.</title>
        <authorList>
            <person name="Hasing T."/>
            <person name="Tang H."/>
            <person name="Brym M."/>
            <person name="Khazi F."/>
            <person name="Huang T."/>
            <person name="Chambers A.H."/>
        </authorList>
    </citation>
    <scope>NUCLEOTIDE SEQUENCE [LARGE SCALE GENOMIC DNA]</scope>
    <source>
        <tissue evidence="2">Leaf</tissue>
    </source>
</reference>
<evidence type="ECO:0000256" key="1">
    <source>
        <dbReference type="SAM" id="MobiDB-lite"/>
    </source>
</evidence>
<gene>
    <name evidence="2" type="ORF">HPP92_008044</name>
</gene>
<dbReference type="EMBL" id="JADCNM010000003">
    <property type="protein sequence ID" value="KAG0491181.1"/>
    <property type="molecule type" value="Genomic_DNA"/>
</dbReference>
<feature type="region of interest" description="Disordered" evidence="1">
    <location>
        <begin position="1"/>
        <end position="29"/>
    </location>
</feature>
<evidence type="ECO:0000313" key="2">
    <source>
        <dbReference type="EMBL" id="KAG0491181.1"/>
    </source>
</evidence>
<comment type="caution">
    <text evidence="2">The sequence shown here is derived from an EMBL/GenBank/DDBJ whole genome shotgun (WGS) entry which is preliminary data.</text>
</comment>
<organism evidence="2 3">
    <name type="scientific">Vanilla planifolia</name>
    <name type="common">Vanilla</name>
    <dbReference type="NCBI Taxonomy" id="51239"/>
    <lineage>
        <taxon>Eukaryota</taxon>
        <taxon>Viridiplantae</taxon>
        <taxon>Streptophyta</taxon>
        <taxon>Embryophyta</taxon>
        <taxon>Tracheophyta</taxon>
        <taxon>Spermatophyta</taxon>
        <taxon>Magnoliopsida</taxon>
        <taxon>Liliopsida</taxon>
        <taxon>Asparagales</taxon>
        <taxon>Orchidaceae</taxon>
        <taxon>Vanilloideae</taxon>
        <taxon>Vanilleae</taxon>
        <taxon>Vanilla</taxon>
    </lineage>
</organism>
<sequence>MRWPRSAHHVGPTSLAFPKSKEMGESESPGWKWNPSFGLRIVDRASWRAAVWCDGLLSGSTKKIFDVKSYRFGLEDMGQENAMSNWRLVPMDICFADSKLPLFKKMP</sequence>